<sequence length="72" mass="8347">MDRTVVNRRAFLLASFFLVDPPHTAGSWPSWMAPLFTESPSRASEREGERREKRQLSRHGGFSQQHLPYHVP</sequence>
<evidence type="ECO:0000313" key="4">
    <source>
        <dbReference type="Proteomes" id="UP000736672"/>
    </source>
</evidence>
<accession>A0A9P9HKP6</accession>
<evidence type="ECO:0000256" key="2">
    <source>
        <dbReference type="SAM" id="SignalP"/>
    </source>
</evidence>
<feature type="chain" id="PRO_5040398708" description="Secreted protein" evidence="2">
    <location>
        <begin position="27"/>
        <end position="72"/>
    </location>
</feature>
<organism evidence="3 4">
    <name type="scientific">Fusarium solani</name>
    <name type="common">Filamentous fungus</name>
    <dbReference type="NCBI Taxonomy" id="169388"/>
    <lineage>
        <taxon>Eukaryota</taxon>
        <taxon>Fungi</taxon>
        <taxon>Dikarya</taxon>
        <taxon>Ascomycota</taxon>
        <taxon>Pezizomycotina</taxon>
        <taxon>Sordariomycetes</taxon>
        <taxon>Hypocreomycetidae</taxon>
        <taxon>Hypocreales</taxon>
        <taxon>Nectriaceae</taxon>
        <taxon>Fusarium</taxon>
        <taxon>Fusarium solani species complex</taxon>
    </lineage>
</organism>
<keyword evidence="2" id="KW-0732">Signal</keyword>
<dbReference type="Proteomes" id="UP000736672">
    <property type="component" value="Unassembled WGS sequence"/>
</dbReference>
<evidence type="ECO:0008006" key="5">
    <source>
        <dbReference type="Google" id="ProtNLM"/>
    </source>
</evidence>
<dbReference type="EMBL" id="JAGTJS010000009">
    <property type="protein sequence ID" value="KAH7258427.1"/>
    <property type="molecule type" value="Genomic_DNA"/>
</dbReference>
<keyword evidence="4" id="KW-1185">Reference proteome</keyword>
<dbReference type="AlphaFoldDB" id="A0A9P9HKP6"/>
<evidence type="ECO:0000313" key="3">
    <source>
        <dbReference type="EMBL" id="KAH7258427.1"/>
    </source>
</evidence>
<feature type="region of interest" description="Disordered" evidence="1">
    <location>
        <begin position="39"/>
        <end position="72"/>
    </location>
</feature>
<evidence type="ECO:0000256" key="1">
    <source>
        <dbReference type="SAM" id="MobiDB-lite"/>
    </source>
</evidence>
<gene>
    <name evidence="3" type="ORF">B0J15DRAFT_493853</name>
</gene>
<name>A0A9P9HKP6_FUSSL</name>
<feature type="signal peptide" evidence="2">
    <location>
        <begin position="1"/>
        <end position="26"/>
    </location>
</feature>
<reference evidence="3" key="1">
    <citation type="journal article" date="2021" name="Nat. Commun.">
        <title>Genetic determinants of endophytism in the Arabidopsis root mycobiome.</title>
        <authorList>
            <person name="Mesny F."/>
            <person name="Miyauchi S."/>
            <person name="Thiergart T."/>
            <person name="Pickel B."/>
            <person name="Atanasova L."/>
            <person name="Karlsson M."/>
            <person name="Huettel B."/>
            <person name="Barry K.W."/>
            <person name="Haridas S."/>
            <person name="Chen C."/>
            <person name="Bauer D."/>
            <person name="Andreopoulos W."/>
            <person name="Pangilinan J."/>
            <person name="LaButti K."/>
            <person name="Riley R."/>
            <person name="Lipzen A."/>
            <person name="Clum A."/>
            <person name="Drula E."/>
            <person name="Henrissat B."/>
            <person name="Kohler A."/>
            <person name="Grigoriev I.V."/>
            <person name="Martin F.M."/>
            <person name="Hacquard S."/>
        </authorList>
    </citation>
    <scope>NUCLEOTIDE SEQUENCE</scope>
    <source>
        <strain evidence="3">FSSC 5 MPI-SDFR-AT-0091</strain>
    </source>
</reference>
<protein>
    <recommendedName>
        <fullName evidence="5">Secreted protein</fullName>
    </recommendedName>
</protein>
<proteinExistence type="predicted"/>
<comment type="caution">
    <text evidence="3">The sequence shown here is derived from an EMBL/GenBank/DDBJ whole genome shotgun (WGS) entry which is preliminary data.</text>
</comment>
<feature type="compositionally biased region" description="Basic and acidic residues" evidence="1">
    <location>
        <begin position="43"/>
        <end position="55"/>
    </location>
</feature>